<evidence type="ECO:0000313" key="5">
    <source>
        <dbReference type="Proteomes" id="UP000306441"/>
    </source>
</evidence>
<comment type="similarity">
    <text evidence="1">Belongs to the NAD(P)H dehydrogenase (quinone) family.</text>
</comment>
<dbReference type="InterPro" id="IPR003680">
    <property type="entry name" value="Flavodoxin_fold"/>
</dbReference>
<proteinExistence type="inferred from homology"/>
<name>A0ABY2QCY7_9HYPH</name>
<dbReference type="SUPFAM" id="SSF52218">
    <property type="entry name" value="Flavoproteins"/>
    <property type="match status" value="1"/>
</dbReference>
<dbReference type="PANTHER" id="PTHR10204:SF34">
    <property type="entry name" value="NAD(P)H DEHYDROGENASE [QUINONE] 1 ISOFORM 1"/>
    <property type="match status" value="1"/>
</dbReference>
<comment type="caution">
    <text evidence="4">The sequence shown here is derived from an EMBL/GenBank/DDBJ whole genome shotgun (WGS) entry which is preliminary data.</text>
</comment>
<dbReference type="RefSeq" id="WP_136353177.1">
    <property type="nucleotide sequence ID" value="NZ_SSNY01000001.1"/>
</dbReference>
<dbReference type="Gene3D" id="3.40.50.360">
    <property type="match status" value="1"/>
</dbReference>
<evidence type="ECO:0000256" key="2">
    <source>
        <dbReference type="ARBA" id="ARBA00023002"/>
    </source>
</evidence>
<reference evidence="4 5" key="1">
    <citation type="submission" date="2019-04" db="EMBL/GenBank/DDBJ databases">
        <title>Mesorhizobium composti sp. nov., isolated from compost.</title>
        <authorList>
            <person name="Lin S.-Y."/>
            <person name="Hameed A."/>
            <person name="Hsieh Y.-T."/>
            <person name="Young C.-C."/>
        </authorList>
    </citation>
    <scope>NUCLEOTIDE SEQUENCE [LARGE SCALE GENOMIC DNA]</scope>
    <source>
        <strain evidence="4 5">CC-YTH430</strain>
    </source>
</reference>
<organism evidence="4 5">
    <name type="scientific">Ollibium composti</name>
    <dbReference type="NCBI Taxonomy" id="2675109"/>
    <lineage>
        <taxon>Bacteria</taxon>
        <taxon>Pseudomonadati</taxon>
        <taxon>Pseudomonadota</taxon>
        <taxon>Alphaproteobacteria</taxon>
        <taxon>Hyphomicrobiales</taxon>
        <taxon>Phyllobacteriaceae</taxon>
        <taxon>Ollibium</taxon>
    </lineage>
</organism>
<dbReference type="InterPro" id="IPR029039">
    <property type="entry name" value="Flavoprotein-like_sf"/>
</dbReference>
<gene>
    <name evidence="4" type="ORF">E6C48_01285</name>
</gene>
<keyword evidence="5" id="KW-1185">Reference proteome</keyword>
<evidence type="ECO:0000313" key="4">
    <source>
        <dbReference type="EMBL" id="THF59722.1"/>
    </source>
</evidence>
<dbReference type="Proteomes" id="UP000306441">
    <property type="component" value="Unassembled WGS sequence"/>
</dbReference>
<evidence type="ECO:0000256" key="1">
    <source>
        <dbReference type="ARBA" id="ARBA00006252"/>
    </source>
</evidence>
<evidence type="ECO:0000259" key="3">
    <source>
        <dbReference type="Pfam" id="PF02525"/>
    </source>
</evidence>
<protein>
    <submittedName>
        <fullName evidence="4">NAD(P)H-dependent oxidoreductase</fullName>
    </submittedName>
</protein>
<dbReference type="Pfam" id="PF02525">
    <property type="entry name" value="Flavodoxin_2"/>
    <property type="match status" value="1"/>
</dbReference>
<dbReference type="InterPro" id="IPR051545">
    <property type="entry name" value="NAD(P)H_dehydrogenase_qn"/>
</dbReference>
<dbReference type="EMBL" id="SSNY01000001">
    <property type="protein sequence ID" value="THF59722.1"/>
    <property type="molecule type" value="Genomic_DNA"/>
</dbReference>
<accession>A0ABY2QCY7</accession>
<keyword evidence="2" id="KW-0560">Oxidoreductase</keyword>
<feature type="domain" description="Flavodoxin-like fold" evidence="3">
    <location>
        <begin position="1"/>
        <end position="190"/>
    </location>
</feature>
<dbReference type="PANTHER" id="PTHR10204">
    <property type="entry name" value="NAD P H OXIDOREDUCTASE-RELATED"/>
    <property type="match status" value="1"/>
</dbReference>
<sequence>MRVLVVYCHPVEDSFCAGVRDTAVAAIRAKGCEARVLDLYAENFDPVMRPEERRAYNHSAPEDPALQVHIEALRWAEALVFIYPTWWYGLPAMLKGWLDRVWAKDVVFTFAGTRQSIAPLMGHIRKIAVVTTCGAPWWWSVIVGQPGRKTIVRGIRALCGWRCRTLYLAHYLMDSSTPESRKRFLETVRRRLERF</sequence>